<evidence type="ECO:0000256" key="1">
    <source>
        <dbReference type="SAM" id="Phobius"/>
    </source>
</evidence>
<dbReference type="RefSeq" id="WP_280514588.1">
    <property type="nucleotide sequence ID" value="NZ_BNCG01000007.1"/>
</dbReference>
<keyword evidence="1" id="KW-0472">Membrane</keyword>
<proteinExistence type="predicted"/>
<comment type="caution">
    <text evidence="2">The sequence shown here is derived from an EMBL/GenBank/DDBJ whole genome shotgun (WGS) entry which is preliminary data.</text>
</comment>
<sequence length="40" mass="4197">MFQIGTGQLIVASLPPVLETVALMGIFLVCSAIIGRVLKP</sequence>
<keyword evidence="1" id="KW-0812">Transmembrane</keyword>
<accession>A0ABV7UMY8</accession>
<evidence type="ECO:0000313" key="3">
    <source>
        <dbReference type="Proteomes" id="UP001595704"/>
    </source>
</evidence>
<protein>
    <submittedName>
        <fullName evidence="2">Uncharacterized protein</fullName>
    </submittedName>
</protein>
<evidence type="ECO:0000313" key="2">
    <source>
        <dbReference type="EMBL" id="MFC3639467.1"/>
    </source>
</evidence>
<organism evidence="2 3">
    <name type="scientific">Camelimonas fluminis</name>
    <dbReference type="NCBI Taxonomy" id="1576911"/>
    <lineage>
        <taxon>Bacteria</taxon>
        <taxon>Pseudomonadati</taxon>
        <taxon>Pseudomonadota</taxon>
        <taxon>Alphaproteobacteria</taxon>
        <taxon>Hyphomicrobiales</taxon>
        <taxon>Chelatococcaceae</taxon>
        <taxon>Camelimonas</taxon>
    </lineage>
</organism>
<name>A0ABV7UMY8_9HYPH</name>
<keyword evidence="3" id="KW-1185">Reference proteome</keyword>
<keyword evidence="1" id="KW-1133">Transmembrane helix</keyword>
<dbReference type="EMBL" id="JBHRYC010000093">
    <property type="protein sequence ID" value="MFC3639467.1"/>
    <property type="molecule type" value="Genomic_DNA"/>
</dbReference>
<feature type="transmembrane region" description="Helical" evidence="1">
    <location>
        <begin position="20"/>
        <end position="38"/>
    </location>
</feature>
<reference evidence="3" key="1">
    <citation type="journal article" date="2019" name="Int. J. Syst. Evol. Microbiol.">
        <title>The Global Catalogue of Microorganisms (GCM) 10K type strain sequencing project: providing services to taxonomists for standard genome sequencing and annotation.</title>
        <authorList>
            <consortium name="The Broad Institute Genomics Platform"/>
            <consortium name="The Broad Institute Genome Sequencing Center for Infectious Disease"/>
            <person name="Wu L."/>
            <person name="Ma J."/>
        </authorList>
    </citation>
    <scope>NUCLEOTIDE SEQUENCE [LARGE SCALE GENOMIC DNA]</scope>
    <source>
        <strain evidence="3">KCTC 42282</strain>
    </source>
</reference>
<dbReference type="Proteomes" id="UP001595704">
    <property type="component" value="Unassembled WGS sequence"/>
</dbReference>
<gene>
    <name evidence="2" type="ORF">ACFONL_19185</name>
</gene>